<feature type="compositionally biased region" description="Polar residues" evidence="1">
    <location>
        <begin position="161"/>
        <end position="187"/>
    </location>
</feature>
<dbReference type="EMBL" id="HBUE01265345">
    <property type="protein sequence ID" value="CAG6561012.1"/>
    <property type="molecule type" value="Transcribed_RNA"/>
</dbReference>
<dbReference type="EMBL" id="HBUE01028891">
    <property type="protein sequence ID" value="CAG6455581.1"/>
    <property type="molecule type" value="Transcribed_RNA"/>
</dbReference>
<reference evidence="2" key="1">
    <citation type="submission" date="2021-05" db="EMBL/GenBank/DDBJ databases">
        <authorList>
            <person name="Alioto T."/>
            <person name="Alioto T."/>
            <person name="Gomez Garrido J."/>
        </authorList>
    </citation>
    <scope>NUCLEOTIDE SEQUENCE</scope>
</reference>
<feature type="region of interest" description="Disordered" evidence="1">
    <location>
        <begin position="145"/>
        <end position="275"/>
    </location>
</feature>
<evidence type="ECO:0000313" key="2">
    <source>
        <dbReference type="EMBL" id="CAG6509616.1"/>
    </source>
</evidence>
<dbReference type="EMBL" id="HBUE01160180">
    <property type="protein sequence ID" value="CAG6509616.1"/>
    <property type="molecule type" value="Transcribed_RNA"/>
</dbReference>
<organism evidence="2">
    <name type="scientific">Culex pipiens</name>
    <name type="common">House mosquito</name>
    <dbReference type="NCBI Taxonomy" id="7175"/>
    <lineage>
        <taxon>Eukaryota</taxon>
        <taxon>Metazoa</taxon>
        <taxon>Ecdysozoa</taxon>
        <taxon>Arthropoda</taxon>
        <taxon>Hexapoda</taxon>
        <taxon>Insecta</taxon>
        <taxon>Pterygota</taxon>
        <taxon>Neoptera</taxon>
        <taxon>Endopterygota</taxon>
        <taxon>Diptera</taxon>
        <taxon>Nematocera</taxon>
        <taxon>Culicoidea</taxon>
        <taxon>Culicidae</taxon>
        <taxon>Culicinae</taxon>
        <taxon>Culicini</taxon>
        <taxon>Culex</taxon>
        <taxon>Culex</taxon>
    </lineage>
</organism>
<name>A0A8D8DH96_CULPI</name>
<sequence length="293" mass="31685">MKKQIKQLEQTVEGLLPKFPTAKLSWPVANIKALKELEKGLRSSVAGLEEGLKAKMLKASRNSLLDFVKENLKKLFGQVGRFTWTGSIPKNAKHGEPSYKASGLACIETLIGCSSDAFGEDGEAIEKTIKKGFEQINEARHKLNERRRQEQNLQDHAPVSKPSSSNIVISGPTSGSAAISPTESKPSSMRPPTASKGLTMAVNTASLIKMDRSERNTNSSTPSKNGDIQGSSGEGPKRSIISTSSIKKDRSRPNTTSATPSKIARKKTPSSSTAIDKMCDQFRAVPSHEAHSR</sequence>
<dbReference type="AlphaFoldDB" id="A0A8D8DH96"/>
<feature type="compositionally biased region" description="Polar residues" evidence="1">
    <location>
        <begin position="216"/>
        <end position="231"/>
    </location>
</feature>
<proteinExistence type="predicted"/>
<protein>
    <submittedName>
        <fullName evidence="2">(northern house mosquito) hypothetical protein</fullName>
    </submittedName>
</protein>
<accession>A0A8D8DH96</accession>
<evidence type="ECO:0000256" key="1">
    <source>
        <dbReference type="SAM" id="MobiDB-lite"/>
    </source>
</evidence>